<dbReference type="OrthoDB" id="5519740at2759"/>
<keyword evidence="2" id="KW-1185">Reference proteome</keyword>
<dbReference type="EMBL" id="ML120400">
    <property type="protein sequence ID" value="RPA97925.1"/>
    <property type="molecule type" value="Genomic_DNA"/>
</dbReference>
<evidence type="ECO:0008006" key="3">
    <source>
        <dbReference type="Google" id="ProtNLM"/>
    </source>
</evidence>
<dbReference type="InterPro" id="IPR051807">
    <property type="entry name" value="Sec-metab_biosynth-assoc"/>
</dbReference>
<dbReference type="Gene3D" id="3.30.70.1060">
    <property type="entry name" value="Dimeric alpha+beta barrel"/>
    <property type="match status" value="1"/>
</dbReference>
<sequence length="114" mass="12721">MTLSEFFVIVPDLSTEKHPEVRPRHLSHVAERMAKGEFYRQGGAYLSSPIASGQEGNLPYAGSAMVVAAEDEEDVKRQLTNDPYAKEGVWDVAKARIFHFKTGDSVPINYPLQQ</sequence>
<dbReference type="PANTHER" id="PTHR33606:SF3">
    <property type="entry name" value="PROTEIN YCII"/>
    <property type="match status" value="1"/>
</dbReference>
<dbReference type="Proteomes" id="UP000276215">
    <property type="component" value="Unassembled WGS sequence"/>
</dbReference>
<dbReference type="AlphaFoldDB" id="A0A3N4JI29"/>
<dbReference type="SUPFAM" id="SSF54909">
    <property type="entry name" value="Dimeric alpha+beta barrel"/>
    <property type="match status" value="1"/>
</dbReference>
<organism evidence="1 2">
    <name type="scientific">Choiromyces venosus 120613-1</name>
    <dbReference type="NCBI Taxonomy" id="1336337"/>
    <lineage>
        <taxon>Eukaryota</taxon>
        <taxon>Fungi</taxon>
        <taxon>Dikarya</taxon>
        <taxon>Ascomycota</taxon>
        <taxon>Pezizomycotina</taxon>
        <taxon>Pezizomycetes</taxon>
        <taxon>Pezizales</taxon>
        <taxon>Tuberaceae</taxon>
        <taxon>Choiromyces</taxon>
    </lineage>
</organism>
<protein>
    <recommendedName>
        <fullName evidence="3">YCII-related domain-containing protein</fullName>
    </recommendedName>
</protein>
<proteinExistence type="predicted"/>
<gene>
    <name evidence="1" type="ORF">L873DRAFT_1809030</name>
</gene>
<name>A0A3N4JI29_9PEZI</name>
<evidence type="ECO:0000313" key="1">
    <source>
        <dbReference type="EMBL" id="RPA97925.1"/>
    </source>
</evidence>
<dbReference type="PANTHER" id="PTHR33606">
    <property type="entry name" value="PROTEIN YCII"/>
    <property type="match status" value="1"/>
</dbReference>
<accession>A0A3N4JI29</accession>
<dbReference type="InterPro" id="IPR011008">
    <property type="entry name" value="Dimeric_a/b-barrel"/>
</dbReference>
<evidence type="ECO:0000313" key="2">
    <source>
        <dbReference type="Proteomes" id="UP000276215"/>
    </source>
</evidence>
<reference evidence="1 2" key="1">
    <citation type="journal article" date="2018" name="Nat. Ecol. Evol.">
        <title>Pezizomycetes genomes reveal the molecular basis of ectomycorrhizal truffle lifestyle.</title>
        <authorList>
            <person name="Murat C."/>
            <person name="Payen T."/>
            <person name="Noel B."/>
            <person name="Kuo A."/>
            <person name="Morin E."/>
            <person name="Chen J."/>
            <person name="Kohler A."/>
            <person name="Krizsan K."/>
            <person name="Balestrini R."/>
            <person name="Da Silva C."/>
            <person name="Montanini B."/>
            <person name="Hainaut M."/>
            <person name="Levati E."/>
            <person name="Barry K.W."/>
            <person name="Belfiori B."/>
            <person name="Cichocki N."/>
            <person name="Clum A."/>
            <person name="Dockter R.B."/>
            <person name="Fauchery L."/>
            <person name="Guy J."/>
            <person name="Iotti M."/>
            <person name="Le Tacon F."/>
            <person name="Lindquist E.A."/>
            <person name="Lipzen A."/>
            <person name="Malagnac F."/>
            <person name="Mello A."/>
            <person name="Molinier V."/>
            <person name="Miyauchi S."/>
            <person name="Poulain J."/>
            <person name="Riccioni C."/>
            <person name="Rubini A."/>
            <person name="Sitrit Y."/>
            <person name="Splivallo R."/>
            <person name="Traeger S."/>
            <person name="Wang M."/>
            <person name="Zifcakova L."/>
            <person name="Wipf D."/>
            <person name="Zambonelli A."/>
            <person name="Paolocci F."/>
            <person name="Nowrousian M."/>
            <person name="Ottonello S."/>
            <person name="Baldrian P."/>
            <person name="Spatafora J.W."/>
            <person name="Henrissat B."/>
            <person name="Nagy L.G."/>
            <person name="Aury J.M."/>
            <person name="Wincker P."/>
            <person name="Grigoriev I.V."/>
            <person name="Bonfante P."/>
            <person name="Martin F.M."/>
        </authorList>
    </citation>
    <scope>NUCLEOTIDE SEQUENCE [LARGE SCALE GENOMIC DNA]</scope>
    <source>
        <strain evidence="1 2">120613-1</strain>
    </source>
</reference>